<accession>A0A371FB54</accession>
<gene>
    <name evidence="1" type="ORF">CR513_44588</name>
</gene>
<keyword evidence="2" id="KW-1185">Reference proteome</keyword>
<sequence length="111" mass="13291">MHFGLIEQLIKHHQACLHTKWYMENLVIYQLSWKACLILIPFLLEKEESINNMNLMRRELQRNDEMYNDKYISINKIILGQRRKLKSKWSNPFVVKEVVNPKSGNTFKVNG</sequence>
<proteinExistence type="predicted"/>
<comment type="caution">
    <text evidence="1">The sequence shown here is derived from an EMBL/GenBank/DDBJ whole genome shotgun (WGS) entry which is preliminary data.</text>
</comment>
<evidence type="ECO:0000313" key="1">
    <source>
        <dbReference type="EMBL" id="RDX75522.1"/>
    </source>
</evidence>
<dbReference type="AlphaFoldDB" id="A0A371FB54"/>
<organism evidence="1 2">
    <name type="scientific">Mucuna pruriens</name>
    <name type="common">Velvet bean</name>
    <name type="synonym">Dolichos pruriens</name>
    <dbReference type="NCBI Taxonomy" id="157652"/>
    <lineage>
        <taxon>Eukaryota</taxon>
        <taxon>Viridiplantae</taxon>
        <taxon>Streptophyta</taxon>
        <taxon>Embryophyta</taxon>
        <taxon>Tracheophyta</taxon>
        <taxon>Spermatophyta</taxon>
        <taxon>Magnoliopsida</taxon>
        <taxon>eudicotyledons</taxon>
        <taxon>Gunneridae</taxon>
        <taxon>Pentapetalae</taxon>
        <taxon>rosids</taxon>
        <taxon>fabids</taxon>
        <taxon>Fabales</taxon>
        <taxon>Fabaceae</taxon>
        <taxon>Papilionoideae</taxon>
        <taxon>50 kb inversion clade</taxon>
        <taxon>NPAAA clade</taxon>
        <taxon>indigoferoid/millettioid clade</taxon>
        <taxon>Phaseoleae</taxon>
        <taxon>Mucuna</taxon>
    </lineage>
</organism>
<feature type="non-terminal residue" evidence="1">
    <location>
        <position position="1"/>
    </location>
</feature>
<protein>
    <submittedName>
        <fullName evidence="1">Uncharacterized protein</fullName>
    </submittedName>
</protein>
<dbReference type="EMBL" id="QJKJ01009817">
    <property type="protein sequence ID" value="RDX75522.1"/>
    <property type="molecule type" value="Genomic_DNA"/>
</dbReference>
<reference evidence="1" key="1">
    <citation type="submission" date="2018-05" db="EMBL/GenBank/DDBJ databases">
        <title>Draft genome of Mucuna pruriens seed.</title>
        <authorList>
            <person name="Nnadi N.E."/>
            <person name="Vos R."/>
            <person name="Hasami M.H."/>
            <person name="Devisetty U.K."/>
            <person name="Aguiy J.C."/>
        </authorList>
    </citation>
    <scope>NUCLEOTIDE SEQUENCE [LARGE SCALE GENOMIC DNA]</scope>
    <source>
        <strain evidence="1">JCA_2017</strain>
    </source>
</reference>
<name>A0A371FB54_MUCPR</name>
<evidence type="ECO:0000313" key="2">
    <source>
        <dbReference type="Proteomes" id="UP000257109"/>
    </source>
</evidence>
<dbReference type="Proteomes" id="UP000257109">
    <property type="component" value="Unassembled WGS sequence"/>
</dbReference>